<evidence type="ECO:0000313" key="2">
    <source>
        <dbReference type="Proteomes" id="UP000095751"/>
    </source>
</evidence>
<dbReference type="OrthoDB" id="76265at2759"/>
<accession>A0A1E7FMM4</accession>
<dbReference type="Gene3D" id="3.90.550.10">
    <property type="entry name" value="Spore Coat Polysaccharide Biosynthesis Protein SpsA, Chain A"/>
    <property type="match status" value="1"/>
</dbReference>
<dbReference type="PANTHER" id="PTHR34496:SF10">
    <property type="entry name" value="GLCNAC TRANSFERASE"/>
    <property type="match status" value="1"/>
</dbReference>
<protein>
    <submittedName>
        <fullName evidence="1">Uncharacterized protein</fullName>
    </submittedName>
</protein>
<evidence type="ECO:0000313" key="1">
    <source>
        <dbReference type="EMBL" id="OEU19387.1"/>
    </source>
</evidence>
<feature type="non-terminal residue" evidence="1">
    <location>
        <position position="234"/>
    </location>
</feature>
<dbReference type="Pfam" id="PF11397">
    <property type="entry name" value="GlcNAc"/>
    <property type="match status" value="2"/>
</dbReference>
<gene>
    <name evidence="1" type="ORF">FRACYDRAFT_152079</name>
</gene>
<reference evidence="1 2" key="1">
    <citation type="submission" date="2016-09" db="EMBL/GenBank/DDBJ databases">
        <title>Extensive genetic diversity and differential bi-allelic expression allows diatom success in the polar Southern Ocean.</title>
        <authorList>
            <consortium name="DOE Joint Genome Institute"/>
            <person name="Mock T."/>
            <person name="Otillar R.P."/>
            <person name="Strauss J."/>
            <person name="Dupont C."/>
            <person name="Frickenhaus S."/>
            <person name="Maumus F."/>
            <person name="Mcmullan M."/>
            <person name="Sanges R."/>
            <person name="Schmutz J."/>
            <person name="Toseland A."/>
            <person name="Valas R."/>
            <person name="Veluchamy A."/>
            <person name="Ward B.J."/>
            <person name="Allen A."/>
            <person name="Barry K."/>
            <person name="Falciatore A."/>
            <person name="Ferrante M."/>
            <person name="Fortunato A.E."/>
            <person name="Gloeckner G."/>
            <person name="Gruber A."/>
            <person name="Hipkin R."/>
            <person name="Janech M."/>
            <person name="Kroth P."/>
            <person name="Leese F."/>
            <person name="Lindquist E."/>
            <person name="Lyon B.R."/>
            <person name="Martin J."/>
            <person name="Mayer C."/>
            <person name="Parker M."/>
            <person name="Quesneville H."/>
            <person name="Raymond J."/>
            <person name="Uhlig C."/>
            <person name="Valentin K.U."/>
            <person name="Worden A.Z."/>
            <person name="Armbrust E.V."/>
            <person name="Bowler C."/>
            <person name="Green B."/>
            <person name="Moulton V."/>
            <person name="Van Oosterhout C."/>
            <person name="Grigoriev I."/>
        </authorList>
    </citation>
    <scope>NUCLEOTIDE SEQUENCE [LARGE SCALE GENOMIC DNA]</scope>
    <source>
        <strain evidence="1 2">CCMP1102</strain>
    </source>
</reference>
<dbReference type="PANTHER" id="PTHR34496">
    <property type="entry name" value="GLCNAC TRANSFERASE-RELATED"/>
    <property type="match status" value="1"/>
</dbReference>
<dbReference type="EMBL" id="KV784355">
    <property type="protein sequence ID" value="OEU19387.1"/>
    <property type="molecule type" value="Genomic_DNA"/>
</dbReference>
<organism evidence="1 2">
    <name type="scientific">Fragilariopsis cylindrus CCMP1102</name>
    <dbReference type="NCBI Taxonomy" id="635003"/>
    <lineage>
        <taxon>Eukaryota</taxon>
        <taxon>Sar</taxon>
        <taxon>Stramenopiles</taxon>
        <taxon>Ochrophyta</taxon>
        <taxon>Bacillariophyta</taxon>
        <taxon>Bacillariophyceae</taxon>
        <taxon>Bacillariophycidae</taxon>
        <taxon>Bacillariales</taxon>
        <taxon>Bacillariaceae</taxon>
        <taxon>Fragilariopsis</taxon>
    </lineage>
</organism>
<dbReference type="InParanoid" id="A0A1E7FMM4"/>
<proteinExistence type="predicted"/>
<dbReference type="InterPro" id="IPR029044">
    <property type="entry name" value="Nucleotide-diphossugar_trans"/>
</dbReference>
<dbReference type="SUPFAM" id="SSF53448">
    <property type="entry name" value="Nucleotide-diphospho-sugar transferases"/>
    <property type="match status" value="1"/>
</dbReference>
<name>A0A1E7FMM4_9STRA</name>
<dbReference type="Proteomes" id="UP000095751">
    <property type="component" value="Unassembled WGS sequence"/>
</dbReference>
<sequence>PIREDDSIFMSIAAFREHLLADTLAYAFSNAKHPEKLFIGAVVQNCFGKNGIEDFCAMSDYTKYCTNGQIRVIYMHESESLGPAMARYYASKLWGGETFFVQTDSHLKFAVDWDEKYRNEIKLTKNYPKSILSSYPPGFEQKHFIPKGFNGTLSDINNTVVESPGCRLWEPRPSQIPFIAAGFFFTRSEILKDIPFDPFLPWTFMGEEISLSLRAWTHGWNMYAPRKNLIIHQY</sequence>
<keyword evidence="2" id="KW-1185">Reference proteome</keyword>
<dbReference type="AlphaFoldDB" id="A0A1E7FMM4"/>
<dbReference type="KEGG" id="fcy:FRACYDRAFT_152079"/>
<feature type="non-terminal residue" evidence="1">
    <location>
        <position position="1"/>
    </location>
</feature>
<dbReference type="InterPro" id="IPR021067">
    <property type="entry name" value="Glycosyltransferase"/>
</dbReference>